<dbReference type="InterPro" id="IPR000184">
    <property type="entry name" value="Bac_surfAg_D15"/>
</dbReference>
<keyword evidence="2" id="KW-1134">Transmembrane beta strand</keyword>
<keyword evidence="2" id="KW-0812">Transmembrane</keyword>
<evidence type="ECO:0000256" key="2">
    <source>
        <dbReference type="ARBA" id="ARBA00022452"/>
    </source>
</evidence>
<feature type="domain" description="POTRA" evidence="5">
    <location>
        <begin position="209"/>
        <end position="281"/>
    </location>
</feature>
<evidence type="ECO:0000256" key="1">
    <source>
        <dbReference type="ARBA" id="ARBA00004370"/>
    </source>
</evidence>
<evidence type="ECO:0000313" key="7">
    <source>
        <dbReference type="Proteomes" id="UP000609121"/>
    </source>
</evidence>
<keyword evidence="4" id="KW-0732">Signal</keyword>
<comment type="caution">
    <text evidence="6">The sequence shown here is derived from an EMBL/GenBank/DDBJ whole genome shotgun (WGS) entry which is preliminary data.</text>
</comment>
<feature type="signal peptide" evidence="4">
    <location>
        <begin position="1"/>
        <end position="24"/>
    </location>
</feature>
<dbReference type="InterPro" id="IPR010827">
    <property type="entry name" value="BamA/TamA_POTRA"/>
</dbReference>
<evidence type="ECO:0000259" key="5">
    <source>
        <dbReference type="PROSITE" id="PS51779"/>
    </source>
</evidence>
<dbReference type="AlphaFoldDB" id="A0A8J6YVJ7"/>
<dbReference type="GO" id="GO:0019867">
    <property type="term" value="C:outer membrane"/>
    <property type="evidence" value="ECO:0007669"/>
    <property type="project" value="InterPro"/>
</dbReference>
<organism evidence="6 7">
    <name type="scientific">Mangrovicoccus algicola</name>
    <dbReference type="NCBI Taxonomy" id="2771008"/>
    <lineage>
        <taxon>Bacteria</taxon>
        <taxon>Pseudomonadati</taxon>
        <taxon>Pseudomonadota</taxon>
        <taxon>Alphaproteobacteria</taxon>
        <taxon>Rhodobacterales</taxon>
        <taxon>Paracoccaceae</taxon>
        <taxon>Mangrovicoccus</taxon>
    </lineage>
</organism>
<feature type="chain" id="PRO_5035168965" evidence="4">
    <location>
        <begin position="25"/>
        <end position="616"/>
    </location>
</feature>
<dbReference type="InterPro" id="IPR039910">
    <property type="entry name" value="D15-like"/>
</dbReference>
<dbReference type="PROSITE" id="PS51779">
    <property type="entry name" value="POTRA"/>
    <property type="match status" value="1"/>
</dbReference>
<comment type="subcellular location">
    <subcellularLocation>
        <location evidence="1">Membrane</location>
    </subcellularLocation>
</comment>
<protein>
    <submittedName>
        <fullName evidence="6">BamA/TamA family outer membrane protein</fullName>
    </submittedName>
</protein>
<keyword evidence="3" id="KW-0472">Membrane</keyword>
<dbReference type="Gene3D" id="3.10.20.310">
    <property type="entry name" value="membrane protein fhac"/>
    <property type="match status" value="1"/>
</dbReference>
<name>A0A8J6YVJ7_9RHOB</name>
<dbReference type="Proteomes" id="UP000609121">
    <property type="component" value="Unassembled WGS sequence"/>
</dbReference>
<dbReference type="PANTHER" id="PTHR12815">
    <property type="entry name" value="SORTING AND ASSEMBLY MACHINERY SAMM50 PROTEIN FAMILY MEMBER"/>
    <property type="match status" value="1"/>
</dbReference>
<sequence>MQSVPKLGYAAGAVLACLAGPALALSSVDIVVKGVPEDVAEELRSQMELASASKRALDEEIADSQDIFAAALSDYRQMVSVMYGEGYYGPVVNVAVDGREASEISPLSVPGEIGAITITVTPGEQFRFGRTEVAPREPEAAAAGDPLVDGFAPGEPARSGLIGSAANAAVSEWREAGHAKAELGDEEIVADHPEAALDVDIELRPGPQLRFGTVTIEGQSKVKQKRLREILGLPEGEIFSPQELNDAANRLRRTGAFRTVSLLEAETPNPDGTLDYTLTVIDLPLHRFGVAAEYSTLDGMLLSGFWLHRNLFGGAEQLRFDAEIQNIGGETVGVGTAGSGIDYDFGVRLSRPAFLGPDNVAFAYANIKLDDEPDYKEKIATLGIGLTRYFSDDLLGEIAGGYRYSYVEDAFGTREFNHLAFPSRLEWDLRDDEGDPLYGAYLNYKATPMYGVNGSESLVQLDLDNRAYYSFGAEAPLTLAGRLQLGAVTGASLEGTPPEFLFFSGGGDTVRGQEYEGLGGSTYDGDTVGGRSFLGLSGEIRTRVTDSLGVVAFYDYGMVGADAWVDEDSNYHSGVGLGVRYATPIGPIRVDIATPYLGPEEEFSRVDLYIGVGQAF</sequence>
<evidence type="ECO:0000256" key="3">
    <source>
        <dbReference type="ARBA" id="ARBA00023136"/>
    </source>
</evidence>
<dbReference type="EMBL" id="JACVXA010000027">
    <property type="protein sequence ID" value="MBE3638620.1"/>
    <property type="molecule type" value="Genomic_DNA"/>
</dbReference>
<dbReference type="InterPro" id="IPR034746">
    <property type="entry name" value="POTRA"/>
</dbReference>
<dbReference type="Gene3D" id="2.40.160.50">
    <property type="entry name" value="membrane protein fhac: a member of the omp85/tpsb transporter family"/>
    <property type="match status" value="1"/>
</dbReference>
<accession>A0A8J6YVJ7</accession>
<dbReference type="Pfam" id="PF01103">
    <property type="entry name" value="Omp85"/>
    <property type="match status" value="1"/>
</dbReference>
<gene>
    <name evidence="6" type="ORF">ICN82_10435</name>
</gene>
<dbReference type="PROSITE" id="PS51257">
    <property type="entry name" value="PROKAR_LIPOPROTEIN"/>
    <property type="match status" value="1"/>
</dbReference>
<dbReference type="RefSeq" id="WP_193182404.1">
    <property type="nucleotide sequence ID" value="NZ_JACVXA010000027.1"/>
</dbReference>
<dbReference type="PANTHER" id="PTHR12815:SF42">
    <property type="entry name" value="BACTERIAL SURFACE ANTIGEN (D15) DOMAIN-CONTAINING PROTEIN"/>
    <property type="match status" value="1"/>
</dbReference>
<evidence type="ECO:0000256" key="4">
    <source>
        <dbReference type="SAM" id="SignalP"/>
    </source>
</evidence>
<keyword evidence="7" id="KW-1185">Reference proteome</keyword>
<dbReference type="Pfam" id="PF07244">
    <property type="entry name" value="POTRA"/>
    <property type="match status" value="1"/>
</dbReference>
<evidence type="ECO:0000313" key="6">
    <source>
        <dbReference type="EMBL" id="MBE3638620.1"/>
    </source>
</evidence>
<reference evidence="6" key="1">
    <citation type="submission" date="2020-09" db="EMBL/GenBank/DDBJ databases">
        <title>A novel bacterium of genus Mangrovicoccus, isolated from South China Sea.</title>
        <authorList>
            <person name="Huang H."/>
            <person name="Mo K."/>
            <person name="Hu Y."/>
        </authorList>
    </citation>
    <scope>NUCLEOTIDE SEQUENCE</scope>
    <source>
        <strain evidence="6">HB182678</strain>
    </source>
</reference>
<proteinExistence type="predicted"/>